<name>A0A068UCN4_COFCA</name>
<evidence type="ECO:0000256" key="2">
    <source>
        <dbReference type="ARBA" id="ARBA00022478"/>
    </source>
</evidence>
<evidence type="ECO:0000256" key="3">
    <source>
        <dbReference type="ARBA" id="ARBA00022679"/>
    </source>
</evidence>
<dbReference type="Gramene" id="CDP06310">
    <property type="protein sequence ID" value="CDP06310"/>
    <property type="gene ID" value="GSCOC_T00023083001"/>
</dbReference>
<evidence type="ECO:0000256" key="7">
    <source>
        <dbReference type="ARBA" id="ARBA00023163"/>
    </source>
</evidence>
<keyword evidence="3" id="KW-0808">Transferase</keyword>
<organism evidence="8 9">
    <name type="scientific">Coffea canephora</name>
    <name type="common">Robusta coffee</name>
    <dbReference type="NCBI Taxonomy" id="49390"/>
    <lineage>
        <taxon>Eukaryota</taxon>
        <taxon>Viridiplantae</taxon>
        <taxon>Streptophyta</taxon>
        <taxon>Embryophyta</taxon>
        <taxon>Tracheophyta</taxon>
        <taxon>Spermatophyta</taxon>
        <taxon>Magnoliopsida</taxon>
        <taxon>eudicotyledons</taxon>
        <taxon>Gunneridae</taxon>
        <taxon>Pentapetalae</taxon>
        <taxon>asterids</taxon>
        <taxon>lamiids</taxon>
        <taxon>Gentianales</taxon>
        <taxon>Rubiaceae</taxon>
        <taxon>Ixoroideae</taxon>
        <taxon>Gardenieae complex</taxon>
        <taxon>Bertiereae - Coffeeae clade</taxon>
        <taxon>Coffeeae</taxon>
        <taxon>Coffea</taxon>
    </lineage>
</organism>
<dbReference type="Proteomes" id="UP000295252">
    <property type="component" value="Chromosome XI"/>
</dbReference>
<protein>
    <recommendedName>
        <fullName evidence="1">DNA-directed RNA polymerase</fullName>
        <ecNumber evidence="1">2.7.7.6</ecNumber>
    </recommendedName>
</protein>
<dbReference type="Gene3D" id="4.10.860.120">
    <property type="entry name" value="RNA polymerase II, clamp domain"/>
    <property type="match status" value="1"/>
</dbReference>
<keyword evidence="7" id="KW-0804">Transcription</keyword>
<dbReference type="PhylomeDB" id="A0A068UCN4"/>
<dbReference type="GO" id="GO:0000428">
    <property type="term" value="C:DNA-directed RNA polymerase complex"/>
    <property type="evidence" value="ECO:0007669"/>
    <property type="project" value="UniProtKB-KW"/>
</dbReference>
<dbReference type="PANTHER" id="PTHR48446:SF1">
    <property type="entry name" value="DNA-DIRECTED RNA POLYMERASE SUBUNIT BETA' N-TERMINAL SECTION"/>
    <property type="match status" value="1"/>
</dbReference>
<gene>
    <name evidence="8" type="ORF">GSCOC_T00023083001</name>
</gene>
<evidence type="ECO:0000256" key="5">
    <source>
        <dbReference type="ARBA" id="ARBA00022723"/>
    </source>
</evidence>
<keyword evidence="9" id="KW-1185">Reference proteome</keyword>
<evidence type="ECO:0000256" key="1">
    <source>
        <dbReference type="ARBA" id="ARBA00012418"/>
    </source>
</evidence>
<dbReference type="OrthoDB" id="1728298at2759"/>
<dbReference type="EC" id="2.7.7.6" evidence="1"/>
<dbReference type="AlphaFoldDB" id="A0A068UCN4"/>
<dbReference type="GO" id="GO:0003899">
    <property type="term" value="F:DNA-directed RNA polymerase activity"/>
    <property type="evidence" value="ECO:0007669"/>
    <property type="project" value="UniProtKB-EC"/>
</dbReference>
<evidence type="ECO:0000313" key="8">
    <source>
        <dbReference type="EMBL" id="CDP06310.1"/>
    </source>
</evidence>
<accession>A0A068UCN4</accession>
<dbReference type="PANTHER" id="PTHR48446">
    <property type="entry name" value="DNA-DIRECTED RNA POLYMERASE SUBUNIT BETA' N-TERMINAL SECTION"/>
    <property type="match status" value="1"/>
</dbReference>
<dbReference type="SUPFAM" id="SSF64484">
    <property type="entry name" value="beta and beta-prime subunits of DNA dependent RNA-polymerase"/>
    <property type="match status" value="1"/>
</dbReference>
<dbReference type="InterPro" id="IPR044893">
    <property type="entry name" value="RNA_pol_Rpb1_clamp_domain"/>
</dbReference>
<proteinExistence type="predicted"/>
<evidence type="ECO:0000256" key="6">
    <source>
        <dbReference type="ARBA" id="ARBA00022833"/>
    </source>
</evidence>
<sequence>MTRIAQPLIQFTKQPYIEDVGPHKIESIQFSTFGEFEILKAVEVQVYRSVYYDSAKKSWENGLLDPHMGPANKNGICETCLGTLENVQGTTDI</sequence>
<evidence type="ECO:0000256" key="4">
    <source>
        <dbReference type="ARBA" id="ARBA00022695"/>
    </source>
</evidence>
<keyword evidence="6" id="KW-0862">Zinc</keyword>
<keyword evidence="4" id="KW-0548">Nucleotidyltransferase</keyword>
<keyword evidence="2" id="KW-0240">DNA-directed RNA polymerase</keyword>
<keyword evidence="5" id="KW-0479">Metal-binding</keyword>
<dbReference type="EMBL" id="HG739105">
    <property type="protein sequence ID" value="CDP06310.1"/>
    <property type="molecule type" value="Genomic_DNA"/>
</dbReference>
<dbReference type="STRING" id="49390.A0A068UCN4"/>
<reference evidence="9" key="1">
    <citation type="journal article" date="2014" name="Science">
        <title>The coffee genome provides insight into the convergent evolution of caffeine biosynthesis.</title>
        <authorList>
            <person name="Denoeud F."/>
            <person name="Carretero-Paulet L."/>
            <person name="Dereeper A."/>
            <person name="Droc G."/>
            <person name="Guyot R."/>
            <person name="Pietrella M."/>
            <person name="Zheng C."/>
            <person name="Alberti A."/>
            <person name="Anthony F."/>
            <person name="Aprea G."/>
            <person name="Aury J.M."/>
            <person name="Bento P."/>
            <person name="Bernard M."/>
            <person name="Bocs S."/>
            <person name="Campa C."/>
            <person name="Cenci A."/>
            <person name="Combes M.C."/>
            <person name="Crouzillat D."/>
            <person name="Da Silva C."/>
            <person name="Daddiego L."/>
            <person name="De Bellis F."/>
            <person name="Dussert S."/>
            <person name="Garsmeur O."/>
            <person name="Gayraud T."/>
            <person name="Guignon V."/>
            <person name="Jahn K."/>
            <person name="Jamilloux V."/>
            <person name="Joet T."/>
            <person name="Labadie K."/>
            <person name="Lan T."/>
            <person name="Leclercq J."/>
            <person name="Lepelley M."/>
            <person name="Leroy T."/>
            <person name="Li L.T."/>
            <person name="Librado P."/>
            <person name="Lopez L."/>
            <person name="Munoz A."/>
            <person name="Noel B."/>
            <person name="Pallavicini A."/>
            <person name="Perrotta G."/>
            <person name="Poncet V."/>
            <person name="Pot D."/>
            <person name="Priyono X."/>
            <person name="Rigoreau M."/>
            <person name="Rouard M."/>
            <person name="Rozas J."/>
            <person name="Tranchant-Dubreuil C."/>
            <person name="VanBuren R."/>
            <person name="Zhang Q."/>
            <person name="Andrade A.C."/>
            <person name="Argout X."/>
            <person name="Bertrand B."/>
            <person name="de Kochko A."/>
            <person name="Graziosi G."/>
            <person name="Henry R.J."/>
            <person name="Jayarama X."/>
            <person name="Ming R."/>
            <person name="Nagai C."/>
            <person name="Rounsley S."/>
            <person name="Sankoff D."/>
            <person name="Giuliano G."/>
            <person name="Albert V.A."/>
            <person name="Wincker P."/>
            <person name="Lashermes P."/>
        </authorList>
    </citation>
    <scope>NUCLEOTIDE SEQUENCE [LARGE SCALE GENOMIC DNA]</scope>
    <source>
        <strain evidence="9">cv. DH200-94</strain>
    </source>
</reference>
<dbReference type="InParanoid" id="A0A068UCN4"/>
<dbReference type="GO" id="GO:0046872">
    <property type="term" value="F:metal ion binding"/>
    <property type="evidence" value="ECO:0007669"/>
    <property type="project" value="UniProtKB-KW"/>
</dbReference>
<dbReference type="InterPro" id="IPR015700">
    <property type="entry name" value="RPC1"/>
</dbReference>
<evidence type="ECO:0000313" key="9">
    <source>
        <dbReference type="Proteomes" id="UP000295252"/>
    </source>
</evidence>